<proteinExistence type="predicted"/>
<dbReference type="EMBL" id="MGAQ01000005">
    <property type="protein sequence ID" value="OGK51117.1"/>
    <property type="molecule type" value="Genomic_DNA"/>
</dbReference>
<reference evidence="1 2" key="1">
    <citation type="journal article" date="2016" name="Nat. Commun.">
        <title>Thousands of microbial genomes shed light on interconnected biogeochemical processes in an aquifer system.</title>
        <authorList>
            <person name="Anantharaman K."/>
            <person name="Brown C.T."/>
            <person name="Hug L.A."/>
            <person name="Sharon I."/>
            <person name="Castelle C.J."/>
            <person name="Probst A.J."/>
            <person name="Thomas B.C."/>
            <person name="Singh A."/>
            <person name="Wilkins M.J."/>
            <person name="Karaoz U."/>
            <person name="Brodie E.L."/>
            <person name="Williams K.H."/>
            <person name="Hubbard S.S."/>
            <person name="Banfield J.F."/>
        </authorList>
    </citation>
    <scope>NUCLEOTIDE SEQUENCE [LARGE SCALE GENOMIC DNA]</scope>
</reference>
<accession>A0A1F7J676</accession>
<dbReference type="Proteomes" id="UP000178558">
    <property type="component" value="Unassembled WGS sequence"/>
</dbReference>
<sequence>MNIRDLIFKTVPPFVFSHTPILTKEILLRLIQEGKSVEIDLSSIENGGFVVGHDKAIYKEGLLPENKNISLGDALALLEKTNVPIKIDCKDEGALHKASEIVRLLGKRRCMLHSIVKELTFYSKKEMETAYWKREPIAFSAIYAFKKKLNVPLQVSTKGTTFKNLGKAISSCVRLLKGKVEIINLNLPPDNTVAPDNIIEKLYRNDLLVEIYVEKLGGRRIKKPYFATTNDLEKASSIFRLPTSSGAS</sequence>
<gene>
    <name evidence="1" type="ORF">A3B50_04955</name>
</gene>
<name>A0A1F7J676_9BACT</name>
<dbReference type="AlphaFoldDB" id="A0A1F7J676"/>
<organism evidence="1 2">
    <name type="scientific">Candidatus Roizmanbacteria bacterium RIFCSPLOWO2_01_FULL_40_42</name>
    <dbReference type="NCBI Taxonomy" id="1802066"/>
    <lineage>
        <taxon>Bacteria</taxon>
        <taxon>Candidatus Roizmaniibacteriota</taxon>
    </lineage>
</organism>
<comment type="caution">
    <text evidence="1">The sequence shown here is derived from an EMBL/GenBank/DDBJ whole genome shotgun (WGS) entry which is preliminary data.</text>
</comment>
<evidence type="ECO:0008006" key="3">
    <source>
        <dbReference type="Google" id="ProtNLM"/>
    </source>
</evidence>
<protein>
    <recommendedName>
        <fullName evidence="3">GP-PDE domain-containing protein</fullName>
    </recommendedName>
</protein>
<evidence type="ECO:0000313" key="2">
    <source>
        <dbReference type="Proteomes" id="UP000178558"/>
    </source>
</evidence>
<evidence type="ECO:0000313" key="1">
    <source>
        <dbReference type="EMBL" id="OGK51117.1"/>
    </source>
</evidence>